<dbReference type="GO" id="GO:0003677">
    <property type="term" value="F:DNA binding"/>
    <property type="evidence" value="ECO:0007669"/>
    <property type="project" value="InterPro"/>
</dbReference>
<reference evidence="2 3" key="1">
    <citation type="submission" date="2018-06" db="EMBL/GenBank/DDBJ databases">
        <title>Sphaerisporangium craniellae sp. nov., isolated from a marine sponge in the South China Sea.</title>
        <authorList>
            <person name="Li L."/>
        </authorList>
    </citation>
    <scope>NUCLEOTIDE SEQUENCE [LARGE SCALE GENOMIC DNA]</scope>
    <source>
        <strain evidence="2 3">LHW63015</strain>
    </source>
</reference>
<dbReference type="InterPro" id="IPR011010">
    <property type="entry name" value="DNA_brk_join_enz"/>
</dbReference>
<protein>
    <recommendedName>
        <fullName evidence="4">Tyr recombinase domain-containing protein</fullName>
    </recommendedName>
</protein>
<gene>
    <name evidence="2" type="ORF">DP939_30755</name>
</gene>
<dbReference type="EMBL" id="QMEY01000017">
    <property type="protein sequence ID" value="RBQ16345.1"/>
    <property type="molecule type" value="Genomic_DNA"/>
</dbReference>
<dbReference type="Proteomes" id="UP000253303">
    <property type="component" value="Unassembled WGS sequence"/>
</dbReference>
<organism evidence="2 3">
    <name type="scientific">Spongiactinospora rosea</name>
    <dbReference type="NCBI Taxonomy" id="2248750"/>
    <lineage>
        <taxon>Bacteria</taxon>
        <taxon>Bacillati</taxon>
        <taxon>Actinomycetota</taxon>
        <taxon>Actinomycetes</taxon>
        <taxon>Streptosporangiales</taxon>
        <taxon>Streptosporangiaceae</taxon>
        <taxon>Spongiactinospora</taxon>
    </lineage>
</organism>
<name>A0A366LQV9_9ACTN</name>
<accession>A0A366LQV9</accession>
<evidence type="ECO:0000313" key="3">
    <source>
        <dbReference type="Proteomes" id="UP000253303"/>
    </source>
</evidence>
<evidence type="ECO:0000313" key="2">
    <source>
        <dbReference type="EMBL" id="RBQ16345.1"/>
    </source>
</evidence>
<dbReference type="InterPro" id="IPR013762">
    <property type="entry name" value="Integrase-like_cat_sf"/>
</dbReference>
<sequence length="95" mass="10456">MLQVGGRIRDAGPWGQSMATLVLTAAFTGMRWGEQAGLAEEHCHLDEGYPQVDPDEGALREVGGRVWRGPPKSPAAARRIDLPSFLVDLLARRYR</sequence>
<evidence type="ECO:0008006" key="4">
    <source>
        <dbReference type="Google" id="ProtNLM"/>
    </source>
</evidence>
<comment type="caution">
    <text evidence="2">The sequence shown here is derived from an EMBL/GenBank/DDBJ whole genome shotgun (WGS) entry which is preliminary data.</text>
</comment>
<evidence type="ECO:0000256" key="1">
    <source>
        <dbReference type="ARBA" id="ARBA00023172"/>
    </source>
</evidence>
<dbReference type="SUPFAM" id="SSF56349">
    <property type="entry name" value="DNA breaking-rejoining enzymes"/>
    <property type="match status" value="1"/>
</dbReference>
<dbReference type="GO" id="GO:0006310">
    <property type="term" value="P:DNA recombination"/>
    <property type="evidence" value="ECO:0007669"/>
    <property type="project" value="UniProtKB-KW"/>
</dbReference>
<dbReference type="GO" id="GO:0015074">
    <property type="term" value="P:DNA integration"/>
    <property type="evidence" value="ECO:0007669"/>
    <property type="project" value="InterPro"/>
</dbReference>
<dbReference type="Gene3D" id="1.10.443.10">
    <property type="entry name" value="Intergrase catalytic core"/>
    <property type="match status" value="1"/>
</dbReference>
<dbReference type="AlphaFoldDB" id="A0A366LQV9"/>
<keyword evidence="3" id="KW-1185">Reference proteome</keyword>
<proteinExistence type="predicted"/>
<keyword evidence="1" id="KW-0233">DNA recombination</keyword>